<dbReference type="InterPro" id="IPR029063">
    <property type="entry name" value="SAM-dependent_MTases_sf"/>
</dbReference>
<gene>
    <name evidence="5" type="ORF">Y900_013610</name>
</gene>
<dbReference type="CDD" id="cd02440">
    <property type="entry name" value="AdoMet_MTases"/>
    <property type="match status" value="1"/>
</dbReference>
<dbReference type="GO" id="GO:0008757">
    <property type="term" value="F:S-adenosylmethionine-dependent methyltransferase activity"/>
    <property type="evidence" value="ECO:0007669"/>
    <property type="project" value="InterPro"/>
</dbReference>
<comment type="similarity">
    <text evidence="1">Belongs to the methyltransferase superfamily.</text>
</comment>
<keyword evidence="2" id="KW-0489">Methyltransferase</keyword>
<dbReference type="OrthoDB" id="9805171at2"/>
<comment type="caution">
    <text evidence="5">The sequence shown here is derived from an EMBL/GenBank/DDBJ whole genome shotgun (WGS) entry which is preliminary data.</text>
</comment>
<dbReference type="eggNOG" id="COG2226">
    <property type="taxonomic scope" value="Bacteria"/>
</dbReference>
<dbReference type="Gene3D" id="3.40.50.150">
    <property type="entry name" value="Vaccinia Virus protein VP39"/>
    <property type="match status" value="1"/>
</dbReference>
<protein>
    <submittedName>
        <fullName evidence="5">SAM-dependent methlyltransferase</fullName>
    </submittedName>
</protein>
<dbReference type="InterPro" id="IPR051052">
    <property type="entry name" value="Diverse_substrate_MTase"/>
</dbReference>
<sequence>MATRGRNLNDLVTRFWSVAAPLYDHPRLQQWVYQPAQDEVIDELRAHGARRIADIACGTGILAARIEAELQPDEVYGVDMSEGMLKQAKARDPKVQWRKGPAEQLPFDDEALDAVVSTSAFHFFDQPAAMREFHRVLRPGGLAAVATISPPQLPLVGQLTNSPASAAHNPSAREMRTLFTDAGFTISEQHRVHRPLWTKAVFDLITIGTKPAS</sequence>
<dbReference type="Proteomes" id="UP000022835">
    <property type="component" value="Unassembled WGS sequence"/>
</dbReference>
<name>A0A064CMK2_9MYCO</name>
<evidence type="ECO:0000313" key="5">
    <source>
        <dbReference type="EMBL" id="KDE99943.1"/>
    </source>
</evidence>
<feature type="domain" description="Methyltransferase type 11" evidence="4">
    <location>
        <begin position="54"/>
        <end position="144"/>
    </location>
</feature>
<evidence type="ECO:0000256" key="2">
    <source>
        <dbReference type="ARBA" id="ARBA00022603"/>
    </source>
</evidence>
<dbReference type="PANTHER" id="PTHR44942:SF4">
    <property type="entry name" value="METHYLTRANSFERASE TYPE 11 DOMAIN-CONTAINING PROTEIN"/>
    <property type="match status" value="1"/>
</dbReference>
<dbReference type="RefSeq" id="WP_036342345.1">
    <property type="nucleotide sequence ID" value="NZ_JALN02000001.1"/>
</dbReference>
<dbReference type="PANTHER" id="PTHR44942">
    <property type="entry name" value="METHYLTRANSF_11 DOMAIN-CONTAINING PROTEIN"/>
    <property type="match status" value="1"/>
</dbReference>
<evidence type="ECO:0000256" key="1">
    <source>
        <dbReference type="ARBA" id="ARBA00008361"/>
    </source>
</evidence>
<keyword evidence="3" id="KW-0808">Transferase</keyword>
<dbReference type="AlphaFoldDB" id="A0A064CMK2"/>
<dbReference type="Pfam" id="PF08241">
    <property type="entry name" value="Methyltransf_11"/>
    <property type="match status" value="1"/>
</dbReference>
<evidence type="ECO:0000256" key="3">
    <source>
        <dbReference type="ARBA" id="ARBA00022679"/>
    </source>
</evidence>
<evidence type="ECO:0000313" key="6">
    <source>
        <dbReference type="Proteomes" id="UP000022835"/>
    </source>
</evidence>
<evidence type="ECO:0000259" key="4">
    <source>
        <dbReference type="Pfam" id="PF08241"/>
    </source>
</evidence>
<accession>A0A064CMK2</accession>
<dbReference type="GO" id="GO:0032259">
    <property type="term" value="P:methylation"/>
    <property type="evidence" value="ECO:0007669"/>
    <property type="project" value="UniProtKB-KW"/>
</dbReference>
<reference evidence="5" key="1">
    <citation type="submission" date="2014-05" db="EMBL/GenBank/DDBJ databases">
        <title>Genome sequence of Mycobacterium aromaticivorans strain JS19b1T (= DSM 45407T).</title>
        <authorList>
            <person name="Kwak Y."/>
            <person name="Park G.-S."/>
            <person name="Li Q.X."/>
            <person name="Lee S.-E."/>
            <person name="Shin J.-H."/>
        </authorList>
    </citation>
    <scope>NUCLEOTIDE SEQUENCE [LARGE SCALE GENOMIC DNA]</scope>
    <source>
        <strain evidence="5">JS19b1</strain>
    </source>
</reference>
<dbReference type="InterPro" id="IPR013216">
    <property type="entry name" value="Methyltransf_11"/>
</dbReference>
<dbReference type="STRING" id="1440774.Y900_013610"/>
<proteinExistence type="inferred from homology"/>
<dbReference type="EMBL" id="JALN02000001">
    <property type="protein sequence ID" value="KDE99943.1"/>
    <property type="molecule type" value="Genomic_DNA"/>
</dbReference>
<dbReference type="SUPFAM" id="SSF53335">
    <property type="entry name" value="S-adenosyl-L-methionine-dependent methyltransferases"/>
    <property type="match status" value="1"/>
</dbReference>
<organism evidence="5 6">
    <name type="scientific">Mycolicibacterium aromaticivorans JS19b1 = JCM 16368</name>
    <dbReference type="NCBI Taxonomy" id="1440774"/>
    <lineage>
        <taxon>Bacteria</taxon>
        <taxon>Bacillati</taxon>
        <taxon>Actinomycetota</taxon>
        <taxon>Actinomycetes</taxon>
        <taxon>Mycobacteriales</taxon>
        <taxon>Mycobacteriaceae</taxon>
        <taxon>Mycolicibacterium</taxon>
    </lineage>
</organism>
<keyword evidence="6" id="KW-1185">Reference proteome</keyword>